<protein>
    <submittedName>
        <fullName evidence="1">Uncharacterized protein</fullName>
    </submittedName>
</protein>
<dbReference type="AlphaFoldDB" id="A0A843XJH7"/>
<organism evidence="1 2">
    <name type="scientific">Colocasia esculenta</name>
    <name type="common">Wild taro</name>
    <name type="synonym">Arum esculentum</name>
    <dbReference type="NCBI Taxonomy" id="4460"/>
    <lineage>
        <taxon>Eukaryota</taxon>
        <taxon>Viridiplantae</taxon>
        <taxon>Streptophyta</taxon>
        <taxon>Embryophyta</taxon>
        <taxon>Tracheophyta</taxon>
        <taxon>Spermatophyta</taxon>
        <taxon>Magnoliopsida</taxon>
        <taxon>Liliopsida</taxon>
        <taxon>Araceae</taxon>
        <taxon>Aroideae</taxon>
        <taxon>Colocasieae</taxon>
        <taxon>Colocasia</taxon>
    </lineage>
</organism>
<comment type="caution">
    <text evidence="1">The sequence shown here is derived from an EMBL/GenBank/DDBJ whole genome shotgun (WGS) entry which is preliminary data.</text>
</comment>
<dbReference type="OrthoDB" id="725044at2759"/>
<reference evidence="1" key="1">
    <citation type="submission" date="2017-07" db="EMBL/GenBank/DDBJ databases">
        <title>Taro Niue Genome Assembly and Annotation.</title>
        <authorList>
            <person name="Atibalentja N."/>
            <person name="Keating K."/>
            <person name="Fields C.J."/>
        </authorList>
    </citation>
    <scope>NUCLEOTIDE SEQUENCE</scope>
    <source>
        <strain evidence="1">Niue_2</strain>
        <tissue evidence="1">Leaf</tissue>
    </source>
</reference>
<evidence type="ECO:0000313" key="1">
    <source>
        <dbReference type="EMBL" id="MQM19255.1"/>
    </source>
</evidence>
<dbReference type="Proteomes" id="UP000652761">
    <property type="component" value="Unassembled WGS sequence"/>
</dbReference>
<dbReference type="InterPro" id="IPR023213">
    <property type="entry name" value="CAT-like_dom_sf"/>
</dbReference>
<proteinExistence type="predicted"/>
<sequence>MVLRGRPHITEVAGTLLVSDLTRLKFRQVDLGWGDAMYGGLVEAVGGLGSFYVAYKDGIVVPLRLPPAAMQRFAEEIGKMTSSRPLESEIDTAYPYDDTSSTLTLSKL</sequence>
<dbReference type="Gene3D" id="3.30.559.10">
    <property type="entry name" value="Chloramphenicol acetyltransferase-like domain"/>
    <property type="match status" value="1"/>
</dbReference>
<gene>
    <name evidence="1" type="ORF">Taro_052256</name>
</gene>
<accession>A0A843XJH7</accession>
<name>A0A843XJH7_COLES</name>
<keyword evidence="2" id="KW-1185">Reference proteome</keyword>
<evidence type="ECO:0000313" key="2">
    <source>
        <dbReference type="Proteomes" id="UP000652761"/>
    </source>
</evidence>
<dbReference type="EMBL" id="NMUH01008784">
    <property type="protein sequence ID" value="MQM19255.1"/>
    <property type="molecule type" value="Genomic_DNA"/>
</dbReference>